<keyword evidence="6 9" id="KW-0804">Transcription</keyword>
<evidence type="ECO:0000256" key="2">
    <source>
        <dbReference type="ARBA" id="ARBA00006543"/>
    </source>
</evidence>
<dbReference type="InterPro" id="IPR021665">
    <property type="entry name" value="Mediator_Med16_N"/>
</dbReference>
<reference evidence="13" key="1">
    <citation type="submission" date="2017-03" db="EMBL/GenBank/DDBJ databases">
        <title>Genomes of endolithic fungi from Antarctica.</title>
        <authorList>
            <person name="Coleine C."/>
            <person name="Masonjones S."/>
            <person name="Stajich J.E."/>
        </authorList>
    </citation>
    <scope>NUCLEOTIDE SEQUENCE [LARGE SCALE GENOMIC DNA]</scope>
    <source>
        <strain evidence="13">CCFEE 5527</strain>
    </source>
</reference>
<keyword evidence="13" id="KW-1185">Reference proteome</keyword>
<evidence type="ECO:0000313" key="12">
    <source>
        <dbReference type="EMBL" id="OQO12319.1"/>
    </source>
</evidence>
<organism evidence="12 13">
    <name type="scientific">Cryoendolithus antarcticus</name>
    <dbReference type="NCBI Taxonomy" id="1507870"/>
    <lineage>
        <taxon>Eukaryota</taxon>
        <taxon>Fungi</taxon>
        <taxon>Dikarya</taxon>
        <taxon>Ascomycota</taxon>
        <taxon>Pezizomycotina</taxon>
        <taxon>Dothideomycetes</taxon>
        <taxon>Dothideomycetidae</taxon>
        <taxon>Cladosporiales</taxon>
        <taxon>Cladosporiaceae</taxon>
        <taxon>Cryoendolithus</taxon>
    </lineage>
</organism>
<keyword evidence="5 9" id="KW-0010">Activator</keyword>
<evidence type="ECO:0000256" key="4">
    <source>
        <dbReference type="ARBA" id="ARBA00023015"/>
    </source>
</evidence>
<dbReference type="Pfam" id="PF11635">
    <property type="entry name" value="Med16_N"/>
    <property type="match status" value="1"/>
</dbReference>
<keyword evidence="7 9" id="KW-0539">Nucleus</keyword>
<comment type="subunit">
    <text evidence="9">Component of the Mediator complex.</text>
</comment>
<comment type="caution">
    <text evidence="12">The sequence shown here is derived from an EMBL/GenBank/DDBJ whole genome shotgun (WGS) entry which is preliminary data.</text>
</comment>
<keyword evidence="4 9" id="KW-0805">Transcription regulation</keyword>
<accession>A0A1V8TLQ9</accession>
<dbReference type="GO" id="GO:0045893">
    <property type="term" value="P:positive regulation of DNA-templated transcription"/>
    <property type="evidence" value="ECO:0007669"/>
    <property type="project" value="TreeGrafter"/>
</dbReference>
<evidence type="ECO:0000259" key="11">
    <source>
        <dbReference type="Pfam" id="PF20719"/>
    </source>
</evidence>
<sequence length="798" mass="86448">MDNTDITDAVMADIQIPSASMMDSMDDLFGEPTNLVVQAPLLPGPPPPAELFTSLGQELAVVDSVGNVLVFTGTTGLGRMSIVPTDVGGETAGSPSDLDGVVGAYWLPQWPMDFRHATTGWGTTSTTLETLSTLDEKLSHAAFCQQDDKLLLVTHDLRRHLRVYTVTIDWNSTQGKDQHRQGTFRIVPSLQIAHIVSLEYIAPQHSEGTLLTSLRIIPPLLAFTEPSFTSYATVVAIYAQATYPADPTQQHESFTTICRWHLEELAQALHPSFAKLQKRAAPPVTLPNKKILRQQPDLVTAKVVLTMQSLNHDTLIAFGASDGTVEYRDRETWNIAAPAFGDTTTVMSLPQAGFEFSPSLEHSVHIACNTDCAYMIAGGVDQKLRCKPAALRYGWQAIDDGILDISGMHETAVACVAREHTLLTHHNNASALELFALLPTDLASEYRRHLFFDITRALTRAHDLCSLDEKTKQRMLLGDNYIIRCLGAQLSLVPSSDAQPGLGGQLAWLVLNAKHAHFALFSSCSGASPPGPATLHSLRGLAIWSLELFTASLAALYTVHSALASKPGEAPAAAVQLHVASSSSPLLHLLLCSYPRTLLRYLALALTRYFKLVASSLPSSPSLPIKTELLETISKIKTLPFRLEILAAPNGLLGEVDRAVGEAYTAAAVGPRERSEVELAMLLSPAPDLPAAMTGALESIWTKVVPKYLGEMDLGALYFFDATGLTIQSRGMTGTGAKRKIDVLTKLPITGETVRTCRRCSSIMDDFVTTAEGLREMGGFWKAIASRMCVCGGSWWVG</sequence>
<dbReference type="InterPro" id="IPR048338">
    <property type="entry name" value="Mediator_Med16"/>
</dbReference>
<evidence type="ECO:0000313" key="13">
    <source>
        <dbReference type="Proteomes" id="UP000192596"/>
    </source>
</evidence>
<name>A0A1V8TLQ9_9PEZI</name>
<dbReference type="PANTHER" id="PTHR13224:SF6">
    <property type="entry name" value="MEDIATOR OF RNA POLYMERASE II TRANSCRIPTION SUBUNIT 16"/>
    <property type="match status" value="1"/>
</dbReference>
<dbReference type="Proteomes" id="UP000192596">
    <property type="component" value="Unassembled WGS sequence"/>
</dbReference>
<evidence type="ECO:0000256" key="9">
    <source>
        <dbReference type="RuleBase" id="RU364149"/>
    </source>
</evidence>
<evidence type="ECO:0000256" key="3">
    <source>
        <dbReference type="ARBA" id="ARBA00019614"/>
    </source>
</evidence>
<dbReference type="OrthoDB" id="4139168at2759"/>
<dbReference type="AlphaFoldDB" id="A0A1V8TLQ9"/>
<dbReference type="STRING" id="1507870.A0A1V8TLQ9"/>
<dbReference type="InterPro" id="IPR048339">
    <property type="entry name" value="Mediator_Med16_C"/>
</dbReference>
<feature type="domain" description="Mediator complex subunit Med16 N-terminal" evidence="10">
    <location>
        <begin position="121"/>
        <end position="357"/>
    </location>
</feature>
<evidence type="ECO:0000256" key="8">
    <source>
        <dbReference type="ARBA" id="ARBA00032015"/>
    </source>
</evidence>
<gene>
    <name evidence="9" type="primary">MED16</name>
    <name evidence="12" type="ORF">B0A48_02961</name>
</gene>
<comment type="subcellular location">
    <subcellularLocation>
        <location evidence="1 9">Nucleus</location>
    </subcellularLocation>
</comment>
<evidence type="ECO:0000256" key="6">
    <source>
        <dbReference type="ARBA" id="ARBA00023163"/>
    </source>
</evidence>
<dbReference type="Pfam" id="PF20719">
    <property type="entry name" value="Med16_C"/>
    <property type="match status" value="1"/>
</dbReference>
<dbReference type="InParanoid" id="A0A1V8TLQ9"/>
<feature type="domain" description="Mediator complex subunit 16 C-terminal" evidence="11">
    <location>
        <begin position="736"/>
        <end position="795"/>
    </location>
</feature>
<comment type="similarity">
    <text evidence="2 9">Belongs to the Mediator complex subunit 16 family.</text>
</comment>
<dbReference type="EMBL" id="NAJO01000005">
    <property type="protein sequence ID" value="OQO12319.1"/>
    <property type="molecule type" value="Genomic_DNA"/>
</dbReference>
<protein>
    <recommendedName>
        <fullName evidence="3 9">Mediator of RNA polymerase II transcription subunit 16</fullName>
    </recommendedName>
    <alternativeName>
        <fullName evidence="8 9">Mediator complex subunit 16</fullName>
    </alternativeName>
</protein>
<proteinExistence type="inferred from homology"/>
<dbReference type="PANTHER" id="PTHR13224">
    <property type="entry name" value="THYROID HORMONE RECEPTOR-ASSOCIATED PROTEIN-RELATED"/>
    <property type="match status" value="1"/>
</dbReference>
<evidence type="ECO:0000256" key="1">
    <source>
        <dbReference type="ARBA" id="ARBA00004123"/>
    </source>
</evidence>
<evidence type="ECO:0000259" key="10">
    <source>
        <dbReference type="Pfam" id="PF11635"/>
    </source>
</evidence>
<evidence type="ECO:0000256" key="5">
    <source>
        <dbReference type="ARBA" id="ARBA00023159"/>
    </source>
</evidence>
<evidence type="ECO:0000256" key="7">
    <source>
        <dbReference type="ARBA" id="ARBA00023242"/>
    </source>
</evidence>
<dbReference type="GO" id="GO:0016592">
    <property type="term" value="C:mediator complex"/>
    <property type="evidence" value="ECO:0007669"/>
    <property type="project" value="InterPro"/>
</dbReference>
<comment type="function">
    <text evidence="9">Component of the Mediator complex, a coactivator involved in the regulated transcription of nearly all RNA polymerase II-dependent genes. Mediator functions as a bridge to convey information from gene-specific regulatory proteins to the basal RNA polymerase II transcription machinery. Mediator is recruited to promoters by direct interactions with regulatory proteins and serves as a scaffold for the assembly of a functional preinitiation complex with RNA polymerase II and the general transcription factors.</text>
</comment>